<dbReference type="UniPathway" id="UPA00148"/>
<dbReference type="Pfam" id="PF03186">
    <property type="entry name" value="CobD_Cbib"/>
    <property type="match status" value="1"/>
</dbReference>
<comment type="subcellular location">
    <subcellularLocation>
        <location evidence="1 9">Cell membrane</location>
        <topology evidence="1 9">Multi-pass membrane protein</topology>
    </subcellularLocation>
</comment>
<gene>
    <name evidence="10" type="primary">cbiB</name>
    <name evidence="9" type="synonym">cobD</name>
    <name evidence="10" type="ORF">RSDT_0157</name>
</gene>
<name>A0A1J1DSP3_9BACT</name>
<dbReference type="GO" id="GO:0009236">
    <property type="term" value="P:cobalamin biosynthetic process"/>
    <property type="evidence" value="ECO:0007669"/>
    <property type="project" value="UniProtKB-UniRule"/>
</dbReference>
<evidence type="ECO:0000256" key="9">
    <source>
        <dbReference type="HAMAP-Rule" id="MF_00024"/>
    </source>
</evidence>
<sequence>MMESFFPYSVWDCWWLAPLAFLLDTLFGDPKFPWPHPVCVAGRMLHCLEAPARRWDTPVAGRAAGFICLFVLIAAVGFAVWLLLVLPWLGVAAAVYFAWAGLALDSLVTTGRETLRQVEICSPDQARSAVSMLVSRDVNMMDIPLLRKTLADTLSENFTDAFFAPFFWLLVAGPVGLWCYKAVSTADSMWGYVAEPWTRLGFACARCDDLLAFVPARISVIVLWLTDRFFQAIRPGARLWKGIWPGFRAVAEQARGMPSPNSGWPMTVCAWLCGRRMAGPAVYFGILTHKPWLGPPESSAADWDKASLLALCALLRWGGLCGALLLWFVCAASAIV</sequence>
<feature type="transmembrane region" description="Helical" evidence="9">
    <location>
        <begin position="308"/>
        <end position="335"/>
    </location>
</feature>
<evidence type="ECO:0000256" key="2">
    <source>
        <dbReference type="ARBA" id="ARBA00004953"/>
    </source>
</evidence>
<keyword evidence="6 9" id="KW-0812">Transmembrane</keyword>
<evidence type="ECO:0000256" key="3">
    <source>
        <dbReference type="ARBA" id="ARBA00006263"/>
    </source>
</evidence>
<comment type="pathway">
    <text evidence="2 9">Cofactor biosynthesis; adenosylcobalamin biosynthesis.</text>
</comment>
<evidence type="ECO:0000313" key="10">
    <source>
        <dbReference type="EMBL" id="BAV91669.1"/>
    </source>
</evidence>
<comment type="caution">
    <text evidence="9">Lacks conserved residue(s) required for the propagation of feature annotation.</text>
</comment>
<proteinExistence type="inferred from homology"/>
<dbReference type="AlphaFoldDB" id="A0A1J1DSP3"/>
<evidence type="ECO:0000256" key="8">
    <source>
        <dbReference type="ARBA" id="ARBA00023136"/>
    </source>
</evidence>
<dbReference type="KEGG" id="dtr:RSDT_0157"/>
<keyword evidence="8 9" id="KW-0472">Membrane</keyword>
<feature type="transmembrane region" description="Helical" evidence="9">
    <location>
        <begin position="63"/>
        <end position="84"/>
    </location>
</feature>
<dbReference type="EMBL" id="AP017368">
    <property type="protein sequence ID" value="BAV91669.1"/>
    <property type="molecule type" value="Genomic_DNA"/>
</dbReference>
<comment type="function">
    <text evidence="9">Converts cobyric acid to cobinamide by the addition of aminopropanol on the F carboxylic group.</text>
</comment>
<dbReference type="OrthoDB" id="9811967at2"/>
<dbReference type="HAMAP" id="MF_00024">
    <property type="entry name" value="CobD_CbiB"/>
    <property type="match status" value="1"/>
</dbReference>
<keyword evidence="5 9" id="KW-0169">Cobalamin biosynthesis</keyword>
<evidence type="ECO:0000313" key="11">
    <source>
        <dbReference type="Proteomes" id="UP000242645"/>
    </source>
</evidence>
<keyword evidence="7 9" id="KW-1133">Transmembrane helix</keyword>
<evidence type="ECO:0000256" key="5">
    <source>
        <dbReference type="ARBA" id="ARBA00022573"/>
    </source>
</evidence>
<dbReference type="GO" id="GO:0015420">
    <property type="term" value="F:ABC-type vitamin B12 transporter activity"/>
    <property type="evidence" value="ECO:0007669"/>
    <property type="project" value="UniProtKB-UniRule"/>
</dbReference>
<dbReference type="PANTHER" id="PTHR34308:SF1">
    <property type="entry name" value="COBALAMIN BIOSYNTHESIS PROTEIN CBIB"/>
    <property type="match status" value="1"/>
</dbReference>
<organism evidence="10 11">
    <name type="scientific">Candidatus Desulfovibrio trichonymphae</name>
    <dbReference type="NCBI Taxonomy" id="1725232"/>
    <lineage>
        <taxon>Bacteria</taxon>
        <taxon>Pseudomonadati</taxon>
        <taxon>Thermodesulfobacteriota</taxon>
        <taxon>Desulfovibrionia</taxon>
        <taxon>Desulfovibrionales</taxon>
        <taxon>Desulfovibrionaceae</taxon>
        <taxon>Desulfovibrio</taxon>
    </lineage>
</organism>
<keyword evidence="11" id="KW-1185">Reference proteome</keyword>
<dbReference type="RefSeq" id="WP_096399213.1">
    <property type="nucleotide sequence ID" value="NZ_AP017368.1"/>
</dbReference>
<dbReference type="Proteomes" id="UP000242645">
    <property type="component" value="Chromosome"/>
</dbReference>
<dbReference type="InterPro" id="IPR004485">
    <property type="entry name" value="Cobalamin_biosynth_CobD/CbiB"/>
</dbReference>
<accession>A0A1J1DSP3</accession>
<feature type="transmembrane region" description="Helical" evidence="9">
    <location>
        <begin position="91"/>
        <end position="108"/>
    </location>
</feature>
<evidence type="ECO:0000256" key="7">
    <source>
        <dbReference type="ARBA" id="ARBA00022989"/>
    </source>
</evidence>
<keyword evidence="4 9" id="KW-1003">Cell membrane</keyword>
<comment type="similarity">
    <text evidence="3 9">Belongs to the CobD/CbiB family.</text>
</comment>
<evidence type="ECO:0000256" key="6">
    <source>
        <dbReference type="ARBA" id="ARBA00022692"/>
    </source>
</evidence>
<evidence type="ECO:0000256" key="1">
    <source>
        <dbReference type="ARBA" id="ARBA00004651"/>
    </source>
</evidence>
<feature type="transmembrane region" description="Helical" evidence="9">
    <location>
        <begin position="162"/>
        <end position="180"/>
    </location>
</feature>
<protein>
    <recommendedName>
        <fullName evidence="9">Cobalamin biosynthesis protein CobD</fullName>
    </recommendedName>
</protein>
<dbReference type="PANTHER" id="PTHR34308">
    <property type="entry name" value="COBALAMIN BIOSYNTHESIS PROTEIN CBIB"/>
    <property type="match status" value="1"/>
</dbReference>
<dbReference type="GO" id="GO:0005886">
    <property type="term" value="C:plasma membrane"/>
    <property type="evidence" value="ECO:0007669"/>
    <property type="project" value="UniProtKB-SubCell"/>
</dbReference>
<dbReference type="GO" id="GO:0048472">
    <property type="term" value="F:threonine-phosphate decarboxylase activity"/>
    <property type="evidence" value="ECO:0007669"/>
    <property type="project" value="InterPro"/>
</dbReference>
<reference evidence="10 11" key="1">
    <citation type="journal article" date="2017" name="ISME J.">
        <title>Genome of 'Ca. Desulfovibrio trichonymphae', an H2-oxidizing bacterium in a tripartite symbiotic system within a protist cell in the termite gut.</title>
        <authorList>
            <person name="Kuwahara H."/>
            <person name="Yuki M."/>
            <person name="Izawa K."/>
            <person name="Ohkuma M."/>
            <person name="Hongoh Y."/>
        </authorList>
    </citation>
    <scope>NUCLEOTIDE SEQUENCE [LARGE SCALE GENOMIC DNA]</scope>
    <source>
        <strain evidence="10 11">Rs-N31</strain>
    </source>
</reference>
<evidence type="ECO:0000256" key="4">
    <source>
        <dbReference type="ARBA" id="ARBA00022475"/>
    </source>
</evidence>